<comment type="caution">
    <text evidence="3">The sequence shown here is derived from an EMBL/GenBank/DDBJ whole genome shotgun (WGS) entry which is preliminary data.</text>
</comment>
<feature type="transmembrane region" description="Helical" evidence="1">
    <location>
        <begin position="92"/>
        <end position="112"/>
    </location>
</feature>
<accession>A0AAD6T3D4</accession>
<feature type="transmembrane region" description="Helical" evidence="1">
    <location>
        <begin position="237"/>
        <end position="255"/>
    </location>
</feature>
<evidence type="ECO:0000256" key="1">
    <source>
        <dbReference type="SAM" id="Phobius"/>
    </source>
</evidence>
<dbReference type="EMBL" id="JARJCM010000029">
    <property type="protein sequence ID" value="KAJ7039001.1"/>
    <property type="molecule type" value="Genomic_DNA"/>
</dbReference>
<sequence>MPSLPAESEAALFGLLDLTLAADLFLQGVLCAQFTHYTNVNQRDSVWMRLFVGGLALLTTLKTTQVLAMISIQNLTLFENLEAVHNLGNTEWLSQMNLILEAGISFYVQIFFCHRLWTLSHNIYIMVVAISLFIFALIAASVAAYFYTSRSIASLLIAMHLGLAMGGDLLQTGSIVFYLLRHSKAVLRQGPMASMLSSLLRLIIQSAAPGAFCALVNFGATIAVIQSPTTTSGPSESMPFVISVVANIMLPKLYAMAAMWTLNSRDEIRSAADVTEPPAHLDFPSFGGMGEGGMSAPEMPRYLCAGEIETTGSQSTNSIINGPENNQLNFAERKAWEV</sequence>
<proteinExistence type="predicted"/>
<keyword evidence="1" id="KW-1133">Transmembrane helix</keyword>
<evidence type="ECO:0000313" key="3">
    <source>
        <dbReference type="EMBL" id="KAJ7039001.1"/>
    </source>
</evidence>
<gene>
    <name evidence="3" type="ORF">C8F04DRAFT_1088208</name>
</gene>
<dbReference type="InterPro" id="IPR045339">
    <property type="entry name" value="DUF6534"/>
</dbReference>
<organism evidence="3 4">
    <name type="scientific">Mycena alexandri</name>
    <dbReference type="NCBI Taxonomy" id="1745969"/>
    <lineage>
        <taxon>Eukaryota</taxon>
        <taxon>Fungi</taxon>
        <taxon>Dikarya</taxon>
        <taxon>Basidiomycota</taxon>
        <taxon>Agaricomycotina</taxon>
        <taxon>Agaricomycetes</taxon>
        <taxon>Agaricomycetidae</taxon>
        <taxon>Agaricales</taxon>
        <taxon>Marasmiineae</taxon>
        <taxon>Mycenaceae</taxon>
        <taxon>Mycena</taxon>
    </lineage>
</organism>
<protein>
    <recommendedName>
        <fullName evidence="2">DUF6534 domain-containing protein</fullName>
    </recommendedName>
</protein>
<feature type="transmembrane region" description="Helical" evidence="1">
    <location>
        <begin position="12"/>
        <end position="34"/>
    </location>
</feature>
<keyword evidence="1" id="KW-0812">Transmembrane</keyword>
<name>A0AAD6T3D4_9AGAR</name>
<feature type="domain" description="DUF6534" evidence="2">
    <location>
        <begin position="167"/>
        <end position="266"/>
    </location>
</feature>
<dbReference type="AlphaFoldDB" id="A0AAD6T3D4"/>
<feature type="transmembrane region" description="Helical" evidence="1">
    <location>
        <begin position="199"/>
        <end position="225"/>
    </location>
</feature>
<feature type="transmembrane region" description="Helical" evidence="1">
    <location>
        <begin position="46"/>
        <end position="72"/>
    </location>
</feature>
<feature type="transmembrane region" description="Helical" evidence="1">
    <location>
        <begin position="124"/>
        <end position="146"/>
    </location>
</feature>
<evidence type="ECO:0000313" key="4">
    <source>
        <dbReference type="Proteomes" id="UP001218188"/>
    </source>
</evidence>
<reference evidence="3" key="1">
    <citation type="submission" date="2023-03" db="EMBL/GenBank/DDBJ databases">
        <title>Massive genome expansion in bonnet fungi (Mycena s.s.) driven by repeated elements and novel gene families across ecological guilds.</title>
        <authorList>
            <consortium name="Lawrence Berkeley National Laboratory"/>
            <person name="Harder C.B."/>
            <person name="Miyauchi S."/>
            <person name="Viragh M."/>
            <person name="Kuo A."/>
            <person name="Thoen E."/>
            <person name="Andreopoulos B."/>
            <person name="Lu D."/>
            <person name="Skrede I."/>
            <person name="Drula E."/>
            <person name="Henrissat B."/>
            <person name="Morin E."/>
            <person name="Kohler A."/>
            <person name="Barry K."/>
            <person name="LaButti K."/>
            <person name="Morin E."/>
            <person name="Salamov A."/>
            <person name="Lipzen A."/>
            <person name="Mereny Z."/>
            <person name="Hegedus B."/>
            <person name="Baldrian P."/>
            <person name="Stursova M."/>
            <person name="Weitz H."/>
            <person name="Taylor A."/>
            <person name="Grigoriev I.V."/>
            <person name="Nagy L.G."/>
            <person name="Martin F."/>
            <person name="Kauserud H."/>
        </authorList>
    </citation>
    <scope>NUCLEOTIDE SEQUENCE</scope>
    <source>
        <strain evidence="3">CBHHK200</strain>
    </source>
</reference>
<keyword evidence="1" id="KW-0472">Membrane</keyword>
<evidence type="ECO:0000259" key="2">
    <source>
        <dbReference type="Pfam" id="PF20152"/>
    </source>
</evidence>
<keyword evidence="4" id="KW-1185">Reference proteome</keyword>
<dbReference type="PANTHER" id="PTHR40465:SF1">
    <property type="entry name" value="DUF6534 DOMAIN-CONTAINING PROTEIN"/>
    <property type="match status" value="1"/>
</dbReference>
<dbReference type="Pfam" id="PF20152">
    <property type="entry name" value="DUF6534"/>
    <property type="match status" value="1"/>
</dbReference>
<dbReference type="Proteomes" id="UP001218188">
    <property type="component" value="Unassembled WGS sequence"/>
</dbReference>
<dbReference type="PANTHER" id="PTHR40465">
    <property type="entry name" value="CHROMOSOME 1, WHOLE GENOME SHOTGUN SEQUENCE"/>
    <property type="match status" value="1"/>
</dbReference>
<feature type="transmembrane region" description="Helical" evidence="1">
    <location>
        <begin position="152"/>
        <end position="179"/>
    </location>
</feature>